<evidence type="ECO:0000259" key="2">
    <source>
        <dbReference type="Pfam" id="PF13519"/>
    </source>
</evidence>
<gene>
    <name evidence="3" type="ORF">EDE15_2095</name>
</gene>
<dbReference type="Gene3D" id="3.40.50.410">
    <property type="entry name" value="von Willebrand factor, type A domain"/>
    <property type="match status" value="1"/>
</dbReference>
<feature type="chain" id="PRO_5019348546" evidence="1">
    <location>
        <begin position="43"/>
        <end position="359"/>
    </location>
</feature>
<dbReference type="InterPro" id="IPR036465">
    <property type="entry name" value="vWFA_dom_sf"/>
</dbReference>
<dbReference type="Pfam" id="PF13519">
    <property type="entry name" value="VWA_2"/>
    <property type="match status" value="1"/>
</dbReference>
<sequence>MIVHTHSAPYPSFQTYVILTEVMSLSNLRPFLSLLLAATALAQSPQDNQPYTLKTQSNVVLVPTTVETKHGDILYTLKPEQFVVEDNGVPQTIHLDQDTDALGLSLVVVIQCSRSAIMEFAKFRGLLTMIDAVAGDAPREVAVVTYGSTPELLGDFSADPAAAAHALSQLEPCDDDPNAATLDAVAYATGLLEARQNHYRHAILLISETRDHGSEIKPAKVIAALGRTNTVVDSVAFGPGKTEILNDLHYGGGSGPFGLLIMAVNAIKKNAAHELASLSGGEYINFSTQKGFDNGLHQLSNHIHNYYLISFQPHAEANGAPAPGMHSIRVKIPDYPDAKIRSRESYFSGTLDTIPPEAQ</sequence>
<comment type="caution">
    <text evidence="3">The sequence shown here is derived from an EMBL/GenBank/DDBJ whole genome shotgun (WGS) entry which is preliminary data.</text>
</comment>
<proteinExistence type="predicted"/>
<keyword evidence="4" id="KW-1185">Reference proteome</keyword>
<evidence type="ECO:0000313" key="4">
    <source>
        <dbReference type="Proteomes" id="UP000269669"/>
    </source>
</evidence>
<dbReference type="InterPro" id="IPR017802">
    <property type="entry name" value="VWFA-rel_acidobac-type"/>
</dbReference>
<organism evidence="3 4">
    <name type="scientific">Edaphobacter aggregans</name>
    <dbReference type="NCBI Taxonomy" id="570835"/>
    <lineage>
        <taxon>Bacteria</taxon>
        <taxon>Pseudomonadati</taxon>
        <taxon>Acidobacteriota</taxon>
        <taxon>Terriglobia</taxon>
        <taxon>Terriglobales</taxon>
        <taxon>Acidobacteriaceae</taxon>
        <taxon>Edaphobacter</taxon>
    </lineage>
</organism>
<evidence type="ECO:0000313" key="3">
    <source>
        <dbReference type="EMBL" id="RSL16574.1"/>
    </source>
</evidence>
<reference evidence="3 4" key="1">
    <citation type="submission" date="2018-12" db="EMBL/GenBank/DDBJ databases">
        <title>Sequencing of bacterial isolates from soil warming experiment in Harvard Forest, Massachusetts, USA.</title>
        <authorList>
            <person name="Deangelis K."/>
        </authorList>
    </citation>
    <scope>NUCLEOTIDE SEQUENCE [LARGE SCALE GENOMIC DNA]</scope>
    <source>
        <strain evidence="3 4">EB153</strain>
    </source>
</reference>
<dbReference type="Proteomes" id="UP000269669">
    <property type="component" value="Unassembled WGS sequence"/>
</dbReference>
<dbReference type="AlphaFoldDB" id="A0A428MI14"/>
<dbReference type="InterPro" id="IPR002035">
    <property type="entry name" value="VWF_A"/>
</dbReference>
<dbReference type="NCBIfam" id="TIGR03436">
    <property type="entry name" value="acidobact_VWFA"/>
    <property type="match status" value="1"/>
</dbReference>
<protein>
    <submittedName>
        <fullName evidence="3">VWFA-related protein</fullName>
    </submittedName>
</protein>
<name>A0A428MI14_9BACT</name>
<dbReference type="EMBL" id="RSDW01000001">
    <property type="protein sequence ID" value="RSL16574.1"/>
    <property type="molecule type" value="Genomic_DNA"/>
</dbReference>
<feature type="signal peptide" evidence="1">
    <location>
        <begin position="1"/>
        <end position="42"/>
    </location>
</feature>
<keyword evidence="1" id="KW-0732">Signal</keyword>
<accession>A0A428MI14</accession>
<dbReference type="SUPFAM" id="SSF53300">
    <property type="entry name" value="vWA-like"/>
    <property type="match status" value="1"/>
</dbReference>
<evidence type="ECO:0000256" key="1">
    <source>
        <dbReference type="SAM" id="SignalP"/>
    </source>
</evidence>
<feature type="domain" description="VWFA" evidence="2">
    <location>
        <begin position="129"/>
        <end position="207"/>
    </location>
</feature>